<evidence type="ECO:0000313" key="1">
    <source>
        <dbReference type="EMBL" id="CAJ1947840.1"/>
    </source>
</evidence>
<keyword evidence="2" id="KW-1185">Reference proteome</keyword>
<sequence length="84" mass="9594">MIRGTGAGRMVVDSWGVTGCVWVVLLDGEGGHRAVRRGVVARQGRVRQEMVTVEVRPRSWKMWVRRDRERVMDGDPAMAVEKRF</sequence>
<protein>
    <submittedName>
        <fullName evidence="1">Uncharacterized protein</fullName>
    </submittedName>
</protein>
<dbReference type="Gramene" id="rna-AYBTSS11_LOCUS12871">
    <property type="protein sequence ID" value="CAJ1947840.1"/>
    <property type="gene ID" value="gene-AYBTSS11_LOCUS12871"/>
</dbReference>
<reference evidence="1" key="1">
    <citation type="submission" date="2023-10" db="EMBL/GenBank/DDBJ databases">
        <authorList>
            <person name="Domelevo Entfellner J.-B."/>
        </authorList>
    </citation>
    <scope>NUCLEOTIDE SEQUENCE</scope>
</reference>
<accession>A0AA86VM00</accession>
<proteinExistence type="predicted"/>
<gene>
    <name evidence="1" type="ORF">AYBTSS11_LOCUS12871</name>
</gene>
<name>A0AA86VM00_9FABA</name>
<dbReference type="Proteomes" id="UP001189624">
    <property type="component" value="Chromosome 4"/>
</dbReference>
<dbReference type="EMBL" id="OY731401">
    <property type="protein sequence ID" value="CAJ1947840.1"/>
    <property type="molecule type" value="Genomic_DNA"/>
</dbReference>
<evidence type="ECO:0000313" key="2">
    <source>
        <dbReference type="Proteomes" id="UP001189624"/>
    </source>
</evidence>
<dbReference type="AlphaFoldDB" id="A0AA86VM00"/>
<organism evidence="1 2">
    <name type="scientific">Sphenostylis stenocarpa</name>
    <dbReference type="NCBI Taxonomy" id="92480"/>
    <lineage>
        <taxon>Eukaryota</taxon>
        <taxon>Viridiplantae</taxon>
        <taxon>Streptophyta</taxon>
        <taxon>Embryophyta</taxon>
        <taxon>Tracheophyta</taxon>
        <taxon>Spermatophyta</taxon>
        <taxon>Magnoliopsida</taxon>
        <taxon>eudicotyledons</taxon>
        <taxon>Gunneridae</taxon>
        <taxon>Pentapetalae</taxon>
        <taxon>rosids</taxon>
        <taxon>fabids</taxon>
        <taxon>Fabales</taxon>
        <taxon>Fabaceae</taxon>
        <taxon>Papilionoideae</taxon>
        <taxon>50 kb inversion clade</taxon>
        <taxon>NPAAA clade</taxon>
        <taxon>indigoferoid/millettioid clade</taxon>
        <taxon>Phaseoleae</taxon>
        <taxon>Sphenostylis</taxon>
    </lineage>
</organism>